<reference evidence="1" key="2">
    <citation type="submission" date="2012-08" db="EMBL/GenBank/DDBJ databases">
        <title>The Genome Sequence of Wuchereria bancrofti.</title>
        <authorList>
            <consortium name="The Broad Institute Genome Sequencing Platform"/>
            <consortium name="Broad Institute Genome Sequencing Center for Infectious Disease"/>
            <person name="Nutman T.B."/>
            <person name="Fink D.L."/>
            <person name="Russ C."/>
            <person name="Young S."/>
            <person name="Zeng Q."/>
            <person name="Koehrsen M."/>
            <person name="Alvarado L."/>
            <person name="Berlin A."/>
            <person name="Borenstein D."/>
            <person name="Chapman S.B."/>
            <person name="Chen Z."/>
            <person name="Engels R."/>
            <person name="Freedman E."/>
            <person name="Gellesch M."/>
            <person name="Goldberg J."/>
            <person name="Griggs A."/>
            <person name="Gujja S."/>
            <person name="Heilman E.R."/>
            <person name="Heiman D."/>
            <person name="Hepburn T."/>
            <person name="Howarth C."/>
            <person name="Jen D."/>
            <person name="Larson L."/>
            <person name="Lewis B."/>
            <person name="Mehta T."/>
            <person name="Park D."/>
            <person name="Pearson M."/>
            <person name="Richards J."/>
            <person name="Roberts A."/>
            <person name="Saif S."/>
            <person name="Shea T."/>
            <person name="Shenoy N."/>
            <person name="Sisk P."/>
            <person name="Stolte C."/>
            <person name="Sykes S."/>
            <person name="Walk T."/>
            <person name="White J."/>
            <person name="Yandava C."/>
            <person name="Haas B."/>
            <person name="Henn M.R."/>
            <person name="Nusbaum C."/>
            <person name="Birren B."/>
        </authorList>
    </citation>
    <scope>NUCLEOTIDE SEQUENCE</scope>
</reference>
<organism evidence="1 2">
    <name type="scientific">Wuchereria bancrofti</name>
    <dbReference type="NCBI Taxonomy" id="6293"/>
    <lineage>
        <taxon>Eukaryota</taxon>
        <taxon>Metazoa</taxon>
        <taxon>Ecdysozoa</taxon>
        <taxon>Nematoda</taxon>
        <taxon>Chromadorea</taxon>
        <taxon>Rhabditida</taxon>
        <taxon>Spirurina</taxon>
        <taxon>Spiruromorpha</taxon>
        <taxon>Filarioidea</taxon>
        <taxon>Onchocercidae</taxon>
        <taxon>Wuchereria</taxon>
    </lineage>
</organism>
<sequence length="86" mass="10206">MEKLAEFTLRFIRWRYSVTYNKPIVKRDPQTLSAYTCFTRIRMADGRSHAYVHWRTPVEIYSTVVGAVLCRFSLKWDESVRSQLDG</sequence>
<proteinExistence type="predicted"/>
<evidence type="ECO:0000313" key="2">
    <source>
        <dbReference type="Proteomes" id="UP000004810"/>
    </source>
</evidence>
<accession>J9ELG7</accession>
<dbReference type="WBParaSite" id="mrna-Wban_07096">
    <property type="protein sequence ID" value="mrna-Wban_07096"/>
    <property type="gene ID" value="Wban_07096"/>
</dbReference>
<dbReference type="EMBL" id="ADBV01009446">
    <property type="protein sequence ID" value="EJW76179.1"/>
    <property type="molecule type" value="Genomic_DNA"/>
</dbReference>
<evidence type="ECO:0000313" key="3">
    <source>
        <dbReference type="Proteomes" id="UP000093561"/>
    </source>
</evidence>
<reference evidence="3" key="3">
    <citation type="submission" date="2015-03" db="EMBL/GenBank/DDBJ databases">
        <title>Wuchereria bancrofti Genome Sequencing Papua New Guinea Strain.</title>
        <authorList>
            <person name="Small S.T."/>
            <person name="Serre D."/>
            <person name="Zimmerman P.A."/>
        </authorList>
    </citation>
    <scope>NUCLEOTIDE SEQUENCE [LARGE SCALE GENOMIC DNA]</scope>
    <source>
        <strain evidence="3">pt0022</strain>
    </source>
</reference>
<dbReference type="AlphaFoldDB" id="J9ELG7"/>
<gene>
    <name evidence="1" type="ORF">WUBG_12911</name>
</gene>
<dbReference type="Proteomes" id="UP000004810">
    <property type="component" value="Unassembled WGS sequence"/>
</dbReference>
<reference evidence="2" key="1">
    <citation type="submission" date="2012-08" db="EMBL/GenBank/DDBJ databases">
        <title>The Genome Sequence of Wuchereria bancrofti.</title>
        <authorList>
            <person name="Nutman T.B."/>
            <person name="Fink D.L."/>
            <person name="Russ C."/>
            <person name="Young S."/>
            <person name="Zeng Q."/>
            <person name="Koehrsen M."/>
            <person name="Alvarado L."/>
            <person name="Berlin A."/>
            <person name="Chapman S.B."/>
            <person name="Chen Z."/>
            <person name="Freedman E."/>
            <person name="Gellesch M."/>
            <person name="Goldberg J."/>
            <person name="Griggs A."/>
            <person name="Gujja S."/>
            <person name="Heilman E.R."/>
            <person name="Heiman D."/>
            <person name="Hepburn T."/>
            <person name="Howarth C."/>
            <person name="Jen D."/>
            <person name="Larson L."/>
            <person name="Lewis B."/>
            <person name="Mehta T."/>
            <person name="Park D."/>
            <person name="Pearson M."/>
            <person name="Roberts A."/>
            <person name="Saif S."/>
            <person name="Shea T."/>
            <person name="Shenoy N."/>
            <person name="Sisk P."/>
            <person name="Stolte C."/>
            <person name="Sykes S."/>
            <person name="Walk T."/>
            <person name="White J."/>
            <person name="Yandava C."/>
            <person name="Haas B."/>
            <person name="Henn M.R."/>
            <person name="Nusbaum C."/>
            <person name="Birren B."/>
        </authorList>
    </citation>
    <scope>NUCLEOTIDE SEQUENCE [LARGE SCALE GENOMIC DNA]</scope>
    <source>
        <strain evidence="2">NA</strain>
    </source>
</reference>
<dbReference type="WBParaSite" id="maker-PairedContig_2686-snap-gene-11.17-mRNA-1">
    <property type="protein sequence ID" value="maker-PairedContig_2686-snap-gene-11.17-mRNA-1"/>
    <property type="gene ID" value="maker-PairedContig_2686-snap-gene-11.17"/>
</dbReference>
<protein>
    <submittedName>
        <fullName evidence="1 4">Uncharacterized protein</fullName>
    </submittedName>
</protein>
<name>J9ELG7_WUCBA</name>
<evidence type="ECO:0000313" key="5">
    <source>
        <dbReference type="WBParaSite" id="mrna-Wban_07096"/>
    </source>
</evidence>
<reference evidence="4" key="5">
    <citation type="submission" date="2016-11" db="UniProtKB">
        <authorList>
            <consortium name="WormBaseParasite"/>
        </authorList>
    </citation>
    <scope>IDENTIFICATION</scope>
    <source>
        <strain evidence="4 5">pt0022</strain>
    </source>
</reference>
<dbReference type="Proteomes" id="UP000093561">
    <property type="component" value="Unassembled WGS sequence"/>
</dbReference>
<evidence type="ECO:0000313" key="4">
    <source>
        <dbReference type="WBParaSite" id="maker-PairedContig_2686-snap-gene-11.17-mRNA-1"/>
    </source>
</evidence>
<reference evidence="3" key="4">
    <citation type="journal article" date="2016" name="Mol. Ecol.">
        <title>Population genomics of the filarial nematode parasite Wuchereria bancrofti from mosquitoes.</title>
        <authorList>
            <person name="Small S.T."/>
            <person name="Reimer L.J."/>
            <person name="Tisch D.J."/>
            <person name="King C.L."/>
            <person name="Christensen B.M."/>
            <person name="Siba P.M."/>
            <person name="Kazura J.W."/>
            <person name="Serre D."/>
            <person name="Zimmerman P.A."/>
        </authorList>
    </citation>
    <scope>NUCLEOTIDE SEQUENCE</scope>
    <source>
        <strain evidence="3">pt0022</strain>
    </source>
</reference>
<evidence type="ECO:0000313" key="1">
    <source>
        <dbReference type="EMBL" id="EJW76179.1"/>
    </source>
</evidence>